<evidence type="ECO:0008006" key="3">
    <source>
        <dbReference type="Google" id="ProtNLM"/>
    </source>
</evidence>
<gene>
    <name evidence="1" type="ORF">B5M47_02080</name>
</gene>
<dbReference type="AlphaFoldDB" id="A0A1W9NY23"/>
<dbReference type="Proteomes" id="UP000192520">
    <property type="component" value="Unassembled WGS sequence"/>
</dbReference>
<comment type="caution">
    <text evidence="1">The sequence shown here is derived from an EMBL/GenBank/DDBJ whole genome shotgun (WGS) entry which is preliminary data.</text>
</comment>
<reference evidence="2" key="1">
    <citation type="submission" date="2017-03" db="EMBL/GenBank/DDBJ databases">
        <title>Novel pathways for hydrocarbon cycling and metabolic interdependencies in hydrothermal sediment communities.</title>
        <authorList>
            <person name="Dombrowski N."/>
            <person name="Seitz K."/>
            <person name="Teske A."/>
            <person name="Baker B."/>
        </authorList>
    </citation>
    <scope>NUCLEOTIDE SEQUENCE [LARGE SCALE GENOMIC DNA]</scope>
</reference>
<organism evidence="1 2">
    <name type="scientific">candidate division CPR3 bacterium 4484_211</name>
    <dbReference type="NCBI Taxonomy" id="1968527"/>
    <lineage>
        <taxon>Bacteria</taxon>
        <taxon>Bacteria division CPR3</taxon>
    </lineage>
</organism>
<sequence length="360" mass="39539">MLVRARYPTNEKVSCLIDRFLPVKGRILVKRRDLVKPETVIGVCQPAPGFRTYNLAHMLGVAPDRAADCLLRPVGSQVYRGSVIARRKSLLGLKTLEFTSPIDGVLYHYSKETGLLTLQYASHQMKLIAGVEGVVEKVMPGRWVQIKALVSKVQGVIAAGNDREGIIKIISNPDIAISPQAVTGSCQGKILAGGALLSKEVIYKCLAVKVKGVICGGMHWRDFNEIVTPARGRSEDVGLTVLLTEGFGYQPMNRTIFDLLSRYENWFGMILSNSGICVIPLSGRTTGEREEAGREKFVELKKHLNVRLINPPRLDVFGTISKLGGKETRMQLGIRTPVAEVKVGDRLEIVPTRNLEAIVG</sequence>
<dbReference type="STRING" id="1968527.B5M47_02080"/>
<protein>
    <recommendedName>
        <fullName evidence="3">KOW domain-containing protein</fullName>
    </recommendedName>
</protein>
<evidence type="ECO:0000313" key="1">
    <source>
        <dbReference type="EMBL" id="OQX51061.1"/>
    </source>
</evidence>
<name>A0A1W9NY23_UNCC3</name>
<evidence type="ECO:0000313" key="2">
    <source>
        <dbReference type="Proteomes" id="UP000192520"/>
    </source>
</evidence>
<dbReference type="EMBL" id="MZGJ01000009">
    <property type="protein sequence ID" value="OQX51061.1"/>
    <property type="molecule type" value="Genomic_DNA"/>
</dbReference>
<proteinExistence type="predicted"/>
<accession>A0A1W9NY23</accession>